<organism evidence="1 2">
    <name type="scientific">Peronosclerospora sorghi</name>
    <dbReference type="NCBI Taxonomy" id="230839"/>
    <lineage>
        <taxon>Eukaryota</taxon>
        <taxon>Sar</taxon>
        <taxon>Stramenopiles</taxon>
        <taxon>Oomycota</taxon>
        <taxon>Peronosporomycetes</taxon>
        <taxon>Peronosporales</taxon>
        <taxon>Peronosporaceae</taxon>
        <taxon>Peronosclerospora</taxon>
    </lineage>
</organism>
<proteinExistence type="predicted"/>
<sequence length="221" mass="24590">MYPSRCRQQTLEWKASREVPSSAGSHTSLNPSPTVSIASNSRATVSSIANVSVKKLKRIEQAKLAVAPVVYQLEVALQSIESKFWSTRLECAEYLGSLLQKRALQISDSSPGDYTVDGRILLAFNKHLSGAHYRVSHCVLKNFLPLLKLLSDGQTVVPHIKTILQKLFQKFIDTKEAVRQMTKEILEHIAATIDSAKLSAIVILMLREQHESQSCHVQLLA</sequence>
<gene>
    <name evidence="1" type="ORF">PsorP6_005124</name>
</gene>
<keyword evidence="2" id="KW-1185">Reference proteome</keyword>
<reference evidence="1 2" key="1">
    <citation type="journal article" date="2022" name="bioRxiv">
        <title>The genome of the oomycete Peronosclerospora sorghi, a cosmopolitan pathogen of maize and sorghum, is inflated with dispersed pseudogenes.</title>
        <authorList>
            <person name="Fletcher K."/>
            <person name="Martin F."/>
            <person name="Isakeit T."/>
            <person name="Cavanaugh K."/>
            <person name="Magill C."/>
            <person name="Michelmore R."/>
        </authorList>
    </citation>
    <scope>NUCLEOTIDE SEQUENCE [LARGE SCALE GENOMIC DNA]</scope>
    <source>
        <strain evidence="1">P6</strain>
    </source>
</reference>
<protein>
    <submittedName>
        <fullName evidence="1">Uncharacterized protein</fullName>
    </submittedName>
</protein>
<comment type="caution">
    <text evidence="1">The sequence shown here is derived from an EMBL/GenBank/DDBJ whole genome shotgun (WGS) entry which is preliminary data.</text>
</comment>
<dbReference type="EMBL" id="CM047583">
    <property type="protein sequence ID" value="KAI9912833.1"/>
    <property type="molecule type" value="Genomic_DNA"/>
</dbReference>
<evidence type="ECO:0000313" key="1">
    <source>
        <dbReference type="EMBL" id="KAI9912833.1"/>
    </source>
</evidence>
<name>A0ACC0W208_9STRA</name>
<accession>A0ACC0W208</accession>
<evidence type="ECO:0000313" key="2">
    <source>
        <dbReference type="Proteomes" id="UP001163321"/>
    </source>
</evidence>
<dbReference type="Proteomes" id="UP001163321">
    <property type="component" value="Chromosome 4"/>
</dbReference>